<dbReference type="OrthoDB" id="19014at2759"/>
<evidence type="ECO:0000256" key="4">
    <source>
        <dbReference type="ARBA" id="ARBA00022603"/>
    </source>
</evidence>
<dbReference type="PANTHER" id="PTHR32379">
    <property type="entry name" value="GUANIDINOACETATE N-METHYLTRANSFERASE"/>
    <property type="match status" value="1"/>
</dbReference>
<dbReference type="PROSITE" id="PS51559">
    <property type="entry name" value="SAM_RMT2"/>
    <property type="match status" value="1"/>
</dbReference>
<proteinExistence type="inferred from homology"/>
<keyword evidence="6" id="KW-0949">S-adenosyl-L-methionine</keyword>
<dbReference type="InterPro" id="IPR026480">
    <property type="entry name" value="RMT2_dom"/>
</dbReference>
<comment type="subunit">
    <text evidence="2 8">Monomer.</text>
</comment>
<dbReference type="PANTHER" id="PTHR32379:SF1">
    <property type="entry name" value="GUANIDINOACETATE N-METHYLTRANSFERASE"/>
    <property type="match status" value="1"/>
</dbReference>
<dbReference type="GO" id="GO:0032259">
    <property type="term" value="P:methylation"/>
    <property type="evidence" value="ECO:0007669"/>
    <property type="project" value="UniProtKB-KW"/>
</dbReference>
<dbReference type="InterPro" id="IPR017408">
    <property type="entry name" value="Arginine_N-MeTrfase_2"/>
</dbReference>
<feature type="compositionally biased region" description="Polar residues" evidence="9">
    <location>
        <begin position="204"/>
        <end position="214"/>
    </location>
</feature>
<dbReference type="InterPro" id="IPR029063">
    <property type="entry name" value="SAM-dependent_MTases_sf"/>
</dbReference>
<feature type="compositionally biased region" description="Polar residues" evidence="9">
    <location>
        <begin position="185"/>
        <end position="196"/>
    </location>
</feature>
<gene>
    <name evidence="11" type="ORF">AOQ84DRAFT_292714</name>
</gene>
<name>A0A8E2JT80_9PEZI</name>
<evidence type="ECO:0000256" key="9">
    <source>
        <dbReference type="SAM" id="MobiDB-lite"/>
    </source>
</evidence>
<dbReference type="Gene3D" id="1.25.40.20">
    <property type="entry name" value="Ankyrin repeat-containing domain"/>
    <property type="match status" value="1"/>
</dbReference>
<keyword evidence="3 8" id="KW-0963">Cytoplasm</keyword>
<evidence type="ECO:0000256" key="7">
    <source>
        <dbReference type="ARBA" id="ARBA00023242"/>
    </source>
</evidence>
<feature type="region of interest" description="Disordered" evidence="9">
    <location>
        <begin position="183"/>
        <end position="214"/>
    </location>
</feature>
<keyword evidence="4 8" id="KW-0489">Methyltransferase</keyword>
<feature type="domain" description="RMT2" evidence="10">
    <location>
        <begin position="206"/>
        <end position="434"/>
    </location>
</feature>
<reference evidence="11 12" key="1">
    <citation type="journal article" date="2016" name="Nat. Commun.">
        <title>Ectomycorrhizal ecology is imprinted in the genome of the dominant symbiotic fungus Cenococcum geophilum.</title>
        <authorList>
            <consortium name="DOE Joint Genome Institute"/>
            <person name="Peter M."/>
            <person name="Kohler A."/>
            <person name="Ohm R.A."/>
            <person name="Kuo A."/>
            <person name="Krutzmann J."/>
            <person name="Morin E."/>
            <person name="Arend M."/>
            <person name="Barry K.W."/>
            <person name="Binder M."/>
            <person name="Choi C."/>
            <person name="Clum A."/>
            <person name="Copeland A."/>
            <person name="Grisel N."/>
            <person name="Haridas S."/>
            <person name="Kipfer T."/>
            <person name="LaButti K."/>
            <person name="Lindquist E."/>
            <person name="Lipzen A."/>
            <person name="Maire R."/>
            <person name="Meier B."/>
            <person name="Mihaltcheva S."/>
            <person name="Molinier V."/>
            <person name="Murat C."/>
            <person name="Poggeler S."/>
            <person name="Quandt C.A."/>
            <person name="Sperisen C."/>
            <person name="Tritt A."/>
            <person name="Tisserant E."/>
            <person name="Crous P.W."/>
            <person name="Henrissat B."/>
            <person name="Nehls U."/>
            <person name="Egli S."/>
            <person name="Spatafora J.W."/>
            <person name="Grigoriev I.V."/>
            <person name="Martin F.M."/>
        </authorList>
    </citation>
    <scope>NUCLEOTIDE SEQUENCE [LARGE SCALE GENOMIC DNA]</scope>
    <source>
        <strain evidence="11 12">CBS 207.34</strain>
    </source>
</reference>
<evidence type="ECO:0000256" key="8">
    <source>
        <dbReference type="PIRNR" id="PIRNR038148"/>
    </source>
</evidence>
<dbReference type="SUPFAM" id="SSF53335">
    <property type="entry name" value="S-adenosyl-L-methionine-dependent methyltransferases"/>
    <property type="match status" value="1"/>
</dbReference>
<comment type="similarity">
    <text evidence="8">Belongs to the class I-like SAM-binding methyltransferase superfamily. RMT2 methyltransferase family.</text>
</comment>
<comment type="function">
    <text evidence="1 8">S-adenosyl-L-methionine-dependent protein-arginine N-methyltransferase that methylates the delta-nitrogen atom of arginine residues to form N5-methylarginine (type IV) in target proteins. Monomethylates ribosomal protein L12.</text>
</comment>
<evidence type="ECO:0000256" key="6">
    <source>
        <dbReference type="ARBA" id="ARBA00022691"/>
    </source>
</evidence>
<dbReference type="FunFam" id="3.40.50.150:FF:000135">
    <property type="entry name" value="Arginine N-methyltransferase 2"/>
    <property type="match status" value="1"/>
</dbReference>
<evidence type="ECO:0000256" key="3">
    <source>
        <dbReference type="ARBA" id="ARBA00022490"/>
    </source>
</evidence>
<dbReference type="EC" id="2.1.1.-" evidence="8"/>
<dbReference type="InterPro" id="IPR036770">
    <property type="entry name" value="Ankyrin_rpt-contain_sf"/>
</dbReference>
<dbReference type="AlphaFoldDB" id="A0A8E2JT80"/>
<dbReference type="PIRSF" id="PIRSF038148">
    <property type="entry name" value="Arginine_N-mtfrase-2"/>
    <property type="match status" value="1"/>
</dbReference>
<dbReference type="SUPFAM" id="SSF48403">
    <property type="entry name" value="Ankyrin repeat"/>
    <property type="match status" value="1"/>
</dbReference>
<comment type="subcellular location">
    <subcellularLocation>
        <location evidence="8">Cytoplasm</location>
    </subcellularLocation>
    <subcellularLocation>
        <location evidence="8">Nucleus</location>
    </subcellularLocation>
</comment>
<feature type="region of interest" description="Disordered" evidence="9">
    <location>
        <begin position="56"/>
        <end position="93"/>
    </location>
</feature>
<organism evidence="11 12">
    <name type="scientific">Glonium stellatum</name>
    <dbReference type="NCBI Taxonomy" id="574774"/>
    <lineage>
        <taxon>Eukaryota</taxon>
        <taxon>Fungi</taxon>
        <taxon>Dikarya</taxon>
        <taxon>Ascomycota</taxon>
        <taxon>Pezizomycotina</taxon>
        <taxon>Dothideomycetes</taxon>
        <taxon>Pleosporomycetidae</taxon>
        <taxon>Gloniales</taxon>
        <taxon>Gloniaceae</taxon>
        <taxon>Glonium</taxon>
    </lineage>
</organism>
<keyword evidence="5 8" id="KW-0808">Transferase</keyword>
<accession>A0A8E2JT80</accession>
<sequence length="434" mass="48097">MDPEFDTDTDLQMQSLLLAAAHHDIAALRNLLRNTSANVQDSETGFTPLHAAIAACEPDDESETPAEPSKQVNGHLNGDNGADKRTDSEERKKGLEVAAQTVKLLFQNGAIWNDLDQNGETPGCIALRLGLKELYELVVDAGVRAELLLSRLDEYQLLGDGNDSADEEDDDIEIIEASEAIEAENPSTENTETQVATEPEVVSQDASTTNPTYLTSPLTFTQTRLLDSSANGVMMSWETALMKRSAELLLPTPNLRVLNIGHGMGIIDGVFQSHSPSSHHIIEAHPDVLKRMREEGWNDKPGVVIHEGRWQDVVPGLIERGDMFDAIYFDTFAEEYKALREFFTEYVIGLLDSSGGESSEGGKFGFFNGMGADRQVCYDVYNKIVEMDLFEAGFDTKWENIPVPDLQEAGEWDGVRRRYWALDKYKLPTCSFIG</sequence>
<keyword evidence="7 8" id="KW-0539">Nucleus</keyword>
<dbReference type="Proteomes" id="UP000250140">
    <property type="component" value="Unassembled WGS sequence"/>
</dbReference>
<evidence type="ECO:0000256" key="5">
    <source>
        <dbReference type="ARBA" id="ARBA00022679"/>
    </source>
</evidence>
<dbReference type="Gene3D" id="3.40.50.150">
    <property type="entry name" value="Vaccinia Virus protein VP39"/>
    <property type="match status" value="1"/>
</dbReference>
<evidence type="ECO:0000313" key="11">
    <source>
        <dbReference type="EMBL" id="OCL08643.1"/>
    </source>
</evidence>
<evidence type="ECO:0000256" key="2">
    <source>
        <dbReference type="ARBA" id="ARBA00011245"/>
    </source>
</evidence>
<dbReference type="EMBL" id="KV749625">
    <property type="protein sequence ID" value="OCL08643.1"/>
    <property type="molecule type" value="Genomic_DNA"/>
</dbReference>
<dbReference type="InterPro" id="IPR051038">
    <property type="entry name" value="RMT2/GAMT_Mtase"/>
</dbReference>
<dbReference type="GO" id="GO:0019702">
    <property type="term" value="F:protein arginine N5-methyltransferase activity"/>
    <property type="evidence" value="ECO:0007669"/>
    <property type="project" value="TreeGrafter"/>
</dbReference>
<evidence type="ECO:0000256" key="1">
    <source>
        <dbReference type="ARBA" id="ARBA00002207"/>
    </source>
</evidence>
<evidence type="ECO:0000313" key="12">
    <source>
        <dbReference type="Proteomes" id="UP000250140"/>
    </source>
</evidence>
<evidence type="ECO:0000259" key="10">
    <source>
        <dbReference type="PROSITE" id="PS51559"/>
    </source>
</evidence>
<keyword evidence="12" id="KW-1185">Reference proteome</keyword>
<protein>
    <recommendedName>
        <fullName evidence="8">Arginine N-methyltransferase 2</fullName>
        <ecNumber evidence="8">2.1.1.-</ecNumber>
    </recommendedName>
</protein>
<dbReference type="GO" id="GO:0005737">
    <property type="term" value="C:cytoplasm"/>
    <property type="evidence" value="ECO:0007669"/>
    <property type="project" value="UniProtKB-SubCell"/>
</dbReference>
<feature type="compositionally biased region" description="Basic and acidic residues" evidence="9">
    <location>
        <begin position="81"/>
        <end position="93"/>
    </location>
</feature>
<dbReference type="GO" id="GO:0005634">
    <property type="term" value="C:nucleus"/>
    <property type="evidence" value="ECO:0007669"/>
    <property type="project" value="UniProtKB-SubCell"/>
</dbReference>